<dbReference type="AlphaFoldDB" id="A0A8D2N0U7"/>
<reference evidence="2" key="1">
    <citation type="submission" date="2025-08" db="UniProtKB">
        <authorList>
            <consortium name="Ensembl"/>
        </authorList>
    </citation>
    <scope>IDENTIFICATION</scope>
</reference>
<dbReference type="Ensembl" id="ENSZALT00000020073.1">
    <property type="protein sequence ID" value="ENSZALP00000014846.1"/>
    <property type="gene ID" value="ENSZALG00000012270.1"/>
</dbReference>
<dbReference type="Proteomes" id="UP000694413">
    <property type="component" value="Unassembled WGS sequence"/>
</dbReference>
<proteinExistence type="predicted"/>
<sequence>MCSACKIGAGKGGQFRLQDGDAASLFTLGSLRRIPAPRQRGCRPDESGAAHPSADPVGDECPGPSRLTTHFSSLIRPIVSRSLTLIPTRGHHLLQICCILIYFGVFPVHQKLVMDSSDS</sequence>
<evidence type="ECO:0000313" key="2">
    <source>
        <dbReference type="Ensembl" id="ENSZALP00000014846.1"/>
    </source>
</evidence>
<accession>A0A8D2N0U7</accession>
<organism evidence="2 3">
    <name type="scientific">Zonotrichia albicollis</name>
    <name type="common">White-throated sparrow</name>
    <name type="synonym">Fringilla albicollis</name>
    <dbReference type="NCBI Taxonomy" id="44394"/>
    <lineage>
        <taxon>Eukaryota</taxon>
        <taxon>Metazoa</taxon>
        <taxon>Chordata</taxon>
        <taxon>Craniata</taxon>
        <taxon>Vertebrata</taxon>
        <taxon>Euteleostomi</taxon>
        <taxon>Archelosauria</taxon>
        <taxon>Archosauria</taxon>
        <taxon>Dinosauria</taxon>
        <taxon>Saurischia</taxon>
        <taxon>Theropoda</taxon>
        <taxon>Coelurosauria</taxon>
        <taxon>Aves</taxon>
        <taxon>Neognathae</taxon>
        <taxon>Neoaves</taxon>
        <taxon>Telluraves</taxon>
        <taxon>Australaves</taxon>
        <taxon>Passeriformes</taxon>
        <taxon>Passerellidae</taxon>
        <taxon>Zonotrichia</taxon>
    </lineage>
</organism>
<evidence type="ECO:0000256" key="1">
    <source>
        <dbReference type="SAM" id="MobiDB-lite"/>
    </source>
</evidence>
<protein>
    <submittedName>
        <fullName evidence="2">Uncharacterized protein</fullName>
    </submittedName>
</protein>
<feature type="region of interest" description="Disordered" evidence="1">
    <location>
        <begin position="36"/>
        <end position="65"/>
    </location>
</feature>
<name>A0A8D2N0U7_ZONAL</name>
<keyword evidence="3" id="KW-1185">Reference proteome</keyword>
<evidence type="ECO:0000313" key="3">
    <source>
        <dbReference type="Proteomes" id="UP000694413"/>
    </source>
</evidence>
<reference evidence="2" key="2">
    <citation type="submission" date="2025-09" db="UniProtKB">
        <authorList>
            <consortium name="Ensembl"/>
        </authorList>
    </citation>
    <scope>IDENTIFICATION</scope>
</reference>